<protein>
    <recommendedName>
        <fullName evidence="8">RING-type domain-containing protein</fullName>
    </recommendedName>
</protein>
<keyword evidence="6" id="KW-0863">Zinc-finger</keyword>
<dbReference type="SUPFAM" id="SSF103481">
    <property type="entry name" value="Multidrug resistance efflux transporter EmrE"/>
    <property type="match status" value="1"/>
</dbReference>
<dbReference type="Pfam" id="PF23310">
    <property type="entry name" value="TPR_27"/>
    <property type="match status" value="1"/>
</dbReference>
<evidence type="ECO:0000256" key="6">
    <source>
        <dbReference type="PROSITE-ProRule" id="PRU00175"/>
    </source>
</evidence>
<dbReference type="EnsemblPlants" id="evm.model.10.308">
    <property type="protein sequence ID" value="cds.evm.model.10.308"/>
    <property type="gene ID" value="evm.TU.10.308"/>
</dbReference>
<feature type="transmembrane region" description="Helical" evidence="7">
    <location>
        <begin position="306"/>
        <end position="324"/>
    </location>
</feature>
<evidence type="ECO:0000256" key="7">
    <source>
        <dbReference type="SAM" id="Phobius"/>
    </source>
</evidence>
<evidence type="ECO:0000256" key="2">
    <source>
        <dbReference type="ARBA" id="ARBA00007635"/>
    </source>
</evidence>
<keyword evidence="10" id="KW-1185">Reference proteome</keyword>
<feature type="transmembrane region" description="Helical" evidence="7">
    <location>
        <begin position="20"/>
        <end position="39"/>
    </location>
</feature>
<keyword evidence="6" id="KW-0862">Zinc</keyword>
<dbReference type="InterPro" id="IPR057136">
    <property type="entry name" value="At2g35280_TPR_dom"/>
</dbReference>
<comment type="subcellular location">
    <subcellularLocation>
        <location evidence="1">Membrane</location>
        <topology evidence="1">Multi-pass membrane protein</topology>
    </subcellularLocation>
</comment>
<dbReference type="SUPFAM" id="SSF57850">
    <property type="entry name" value="RING/U-box"/>
    <property type="match status" value="1"/>
</dbReference>
<keyword evidence="5 7" id="KW-0472">Membrane</keyword>
<evidence type="ECO:0000256" key="1">
    <source>
        <dbReference type="ARBA" id="ARBA00004141"/>
    </source>
</evidence>
<dbReference type="PANTHER" id="PTHR31218">
    <property type="entry name" value="WAT1-RELATED PROTEIN"/>
    <property type="match status" value="1"/>
</dbReference>
<dbReference type="AlphaFoldDB" id="A0A803QN95"/>
<dbReference type="Gramene" id="evm.model.10.308">
    <property type="protein sequence ID" value="cds.evm.model.10.308"/>
    <property type="gene ID" value="evm.TU.10.308"/>
</dbReference>
<evidence type="ECO:0000313" key="10">
    <source>
        <dbReference type="Proteomes" id="UP000596661"/>
    </source>
</evidence>
<feature type="transmembrane region" description="Helical" evidence="7">
    <location>
        <begin position="235"/>
        <end position="257"/>
    </location>
</feature>
<sequence>MVVLGNIKGGNNFIKKLLECIPFGAMVTMEGCTIILTIWAKTVITNGMSPFVFVVYTHALSSIFLLPFSFFYHRNDKTDEEPIFNLNFFLRIFLLGLTGITIPQNLAFLGLSYSSPIVVCAMGLTFPSLSFLLSILLRTTKVDWRSRSFQTKVCGTIVSLVGATMVELYKGPLIKNSSSSLHLPMLSAAKKFLIFSTNNPQYWLLGGLLLAAANLCVAFWNTLQAGTVKQYPQVMKVASFYSTIGTLQSALLSALIFETDLNAWKLNLNSTELLLIVLTASFMGIIRSCVHLWCMRMKGPLYVPMFKPFGVVFATIFGLATVMIQANSDIWACNTVVCHTISAVYGDLHAIILALERKNSLKGERHNAWLNDEFTSKVDNPIELWRKHDSKLANWKLFNKLAKDNDEYIHNKLSLDELSCHPWNLYLCKEAIALFMKCLHSQNLEAMYRQGVIDYLNFHQKKESGLELLKKAANAGHLGASYFMGVTDPIAGSILTTQINNYIDIHINNLPFAAFKYFIVNIYIVTVTGLEQEQESRIIDSTFREALGVIPNVPATQESINKLKELNIKEGGDIATNNNCTICQENLLFEDMKVVEMPCSHLYHKNCIVSWLKTKHLCPLCRYSMPTATTTAENTVLDTNTNSATLS</sequence>
<evidence type="ECO:0000259" key="8">
    <source>
        <dbReference type="PROSITE" id="PS50089"/>
    </source>
</evidence>
<dbReference type="GO" id="GO:0022857">
    <property type="term" value="F:transmembrane transporter activity"/>
    <property type="evidence" value="ECO:0007669"/>
    <property type="project" value="InterPro"/>
</dbReference>
<accession>A0A803QN95</accession>
<keyword evidence="3 7" id="KW-0812">Transmembrane</keyword>
<comment type="similarity">
    <text evidence="2">Belongs to the drug/metabolite transporter (DMT) superfamily. Plant drug/metabolite exporter (P-DME) (TC 2.A.7.4) family.</text>
</comment>
<organism evidence="9 10">
    <name type="scientific">Cannabis sativa</name>
    <name type="common">Hemp</name>
    <name type="synonym">Marijuana</name>
    <dbReference type="NCBI Taxonomy" id="3483"/>
    <lineage>
        <taxon>Eukaryota</taxon>
        <taxon>Viridiplantae</taxon>
        <taxon>Streptophyta</taxon>
        <taxon>Embryophyta</taxon>
        <taxon>Tracheophyta</taxon>
        <taxon>Spermatophyta</taxon>
        <taxon>Magnoliopsida</taxon>
        <taxon>eudicotyledons</taxon>
        <taxon>Gunneridae</taxon>
        <taxon>Pentapetalae</taxon>
        <taxon>rosids</taxon>
        <taxon>fabids</taxon>
        <taxon>Rosales</taxon>
        <taxon>Cannabaceae</taxon>
        <taxon>Cannabis</taxon>
    </lineage>
</organism>
<dbReference type="InterPro" id="IPR037185">
    <property type="entry name" value="EmrE-like"/>
</dbReference>
<feature type="transmembrane region" description="Helical" evidence="7">
    <location>
        <begin position="273"/>
        <end position="294"/>
    </location>
</feature>
<dbReference type="Gene3D" id="3.30.40.10">
    <property type="entry name" value="Zinc/RING finger domain, C3HC4 (zinc finger)"/>
    <property type="match status" value="1"/>
</dbReference>
<dbReference type="InterPro" id="IPR001841">
    <property type="entry name" value="Znf_RING"/>
</dbReference>
<evidence type="ECO:0000313" key="9">
    <source>
        <dbReference type="EnsemblPlants" id="cds.evm.model.10.308"/>
    </source>
</evidence>
<feature type="transmembrane region" description="Helical" evidence="7">
    <location>
        <begin position="202"/>
        <end position="223"/>
    </location>
</feature>
<evidence type="ECO:0000256" key="4">
    <source>
        <dbReference type="ARBA" id="ARBA00022989"/>
    </source>
</evidence>
<dbReference type="InterPro" id="IPR013083">
    <property type="entry name" value="Znf_RING/FYVE/PHD"/>
</dbReference>
<dbReference type="InterPro" id="IPR000620">
    <property type="entry name" value="EamA_dom"/>
</dbReference>
<dbReference type="GO" id="GO:0016020">
    <property type="term" value="C:membrane"/>
    <property type="evidence" value="ECO:0007669"/>
    <property type="project" value="UniProtKB-SubCell"/>
</dbReference>
<feature type="transmembrane region" description="Helical" evidence="7">
    <location>
        <begin position="51"/>
        <end position="72"/>
    </location>
</feature>
<evidence type="ECO:0000256" key="3">
    <source>
        <dbReference type="ARBA" id="ARBA00022692"/>
    </source>
</evidence>
<keyword evidence="4 7" id="KW-1133">Transmembrane helix</keyword>
<dbReference type="InterPro" id="IPR030184">
    <property type="entry name" value="WAT1-related"/>
</dbReference>
<feature type="transmembrane region" description="Helical" evidence="7">
    <location>
        <begin position="84"/>
        <end position="102"/>
    </location>
</feature>
<dbReference type="EMBL" id="UZAU01000791">
    <property type="status" value="NOT_ANNOTATED_CDS"/>
    <property type="molecule type" value="Genomic_DNA"/>
</dbReference>
<evidence type="ECO:0000256" key="5">
    <source>
        <dbReference type="ARBA" id="ARBA00023136"/>
    </source>
</evidence>
<dbReference type="Pfam" id="PF00892">
    <property type="entry name" value="EamA"/>
    <property type="match status" value="1"/>
</dbReference>
<dbReference type="SMART" id="SM00184">
    <property type="entry name" value="RING"/>
    <property type="match status" value="1"/>
</dbReference>
<proteinExistence type="inferred from homology"/>
<dbReference type="CDD" id="cd16454">
    <property type="entry name" value="RING-H2_PA-TM-RING"/>
    <property type="match status" value="1"/>
</dbReference>
<feature type="transmembrane region" description="Helical" evidence="7">
    <location>
        <begin position="114"/>
        <end position="137"/>
    </location>
</feature>
<feature type="domain" description="RING-type" evidence="8">
    <location>
        <begin position="580"/>
        <end position="622"/>
    </location>
</feature>
<name>A0A803QN95_CANSA</name>
<keyword evidence="6" id="KW-0479">Metal-binding</keyword>
<reference evidence="9" key="1">
    <citation type="submission" date="2021-03" db="UniProtKB">
        <authorList>
            <consortium name="EnsemblPlants"/>
        </authorList>
    </citation>
    <scope>IDENTIFICATION</scope>
</reference>
<dbReference type="PROSITE" id="PS50089">
    <property type="entry name" value="ZF_RING_2"/>
    <property type="match status" value="1"/>
</dbReference>
<dbReference type="Pfam" id="PF13639">
    <property type="entry name" value="zf-RING_2"/>
    <property type="match status" value="1"/>
</dbReference>
<dbReference type="Proteomes" id="UP000596661">
    <property type="component" value="Unassembled WGS sequence"/>
</dbReference>
<dbReference type="GO" id="GO:0008270">
    <property type="term" value="F:zinc ion binding"/>
    <property type="evidence" value="ECO:0007669"/>
    <property type="project" value="UniProtKB-KW"/>
</dbReference>